<dbReference type="RefSeq" id="WP_173764408.1">
    <property type="nucleotide sequence ID" value="NZ_CP048836.1"/>
</dbReference>
<dbReference type="KEGG" id="azq:G3580_06050"/>
<accession>A0A6C1B1K8</accession>
<evidence type="ECO:0000259" key="1">
    <source>
        <dbReference type="Pfam" id="PF09836"/>
    </source>
</evidence>
<dbReference type="Pfam" id="PF09836">
    <property type="entry name" value="DUF2063"/>
    <property type="match status" value="1"/>
</dbReference>
<dbReference type="InterPro" id="IPR044922">
    <property type="entry name" value="DUF2063_N_sf"/>
</dbReference>
<organism evidence="2 3">
    <name type="scientific">Nitrogeniibacter mangrovi</name>
    <dbReference type="NCBI Taxonomy" id="2016596"/>
    <lineage>
        <taxon>Bacteria</taxon>
        <taxon>Pseudomonadati</taxon>
        <taxon>Pseudomonadota</taxon>
        <taxon>Betaproteobacteria</taxon>
        <taxon>Rhodocyclales</taxon>
        <taxon>Zoogloeaceae</taxon>
        <taxon>Nitrogeniibacter</taxon>
    </lineage>
</organism>
<name>A0A6C1B1K8_9RHOO</name>
<dbReference type="AlphaFoldDB" id="A0A6C1B1K8"/>
<protein>
    <submittedName>
        <fullName evidence="2">DUF2063 domain-containing protein</fullName>
    </submittedName>
</protein>
<feature type="domain" description="Putative DNA-binding" evidence="1">
    <location>
        <begin position="6"/>
        <end position="97"/>
    </location>
</feature>
<dbReference type="Proteomes" id="UP000501991">
    <property type="component" value="Chromosome"/>
</dbReference>
<evidence type="ECO:0000313" key="3">
    <source>
        <dbReference type="Proteomes" id="UP000501991"/>
    </source>
</evidence>
<reference evidence="2 3" key="1">
    <citation type="submission" date="2020-02" db="EMBL/GenBank/DDBJ databases">
        <title>Nitrogenibacter mangrovi gen. nov., sp. nov. isolated from mangrove sediment, a denitrifying betaproteobacterium.</title>
        <authorList>
            <person name="Liao H."/>
            <person name="Tian Y."/>
        </authorList>
    </citation>
    <scope>NUCLEOTIDE SEQUENCE [LARGE SCALE GENOMIC DNA]</scope>
    <source>
        <strain evidence="2 3">M9-3-2</strain>
    </source>
</reference>
<gene>
    <name evidence="2" type="ORF">G3580_06050</name>
</gene>
<proteinExistence type="predicted"/>
<dbReference type="EMBL" id="CP048836">
    <property type="protein sequence ID" value="QID17243.1"/>
    <property type="molecule type" value="Genomic_DNA"/>
</dbReference>
<sequence>MSELAELQTRFAAGLLDADETPAALFRGDAGLAARRFALYRGNLTAHWDRALGNACPVIRQMLGDDFFRAMARAFGRAHPHAEGDLNRFGAALPDFLAGFAPVADYPYLPDMARLEWALHVAHGAADAPAIDAPWLAALDVAGLDGIRLDLHPAVALMRSEWAIDALWLAHQPDGPPWPDPLARACHVAVCRPRWRAQVQPLSAGEHAALSAIARGLPLGAALETGLTAEPGFDPGQALPRWLLAGLLIAHPDHSHDKDITP</sequence>
<evidence type="ECO:0000313" key="2">
    <source>
        <dbReference type="EMBL" id="QID17243.1"/>
    </source>
</evidence>
<keyword evidence="3" id="KW-1185">Reference proteome</keyword>
<dbReference type="Gene3D" id="1.10.150.690">
    <property type="entry name" value="DUF2063"/>
    <property type="match status" value="1"/>
</dbReference>
<dbReference type="InterPro" id="IPR018640">
    <property type="entry name" value="DUF2063"/>
</dbReference>